<accession>A0ABP7DE68</accession>
<proteinExistence type="predicted"/>
<name>A0ABP7DE68_9ACTN</name>
<keyword evidence="3" id="KW-1185">Reference proteome</keyword>
<evidence type="ECO:0000256" key="1">
    <source>
        <dbReference type="SAM" id="MobiDB-lite"/>
    </source>
</evidence>
<comment type="caution">
    <text evidence="2">The sequence shown here is derived from an EMBL/GenBank/DDBJ whole genome shotgun (WGS) entry which is preliminary data.</text>
</comment>
<dbReference type="Proteomes" id="UP001500902">
    <property type="component" value="Unassembled WGS sequence"/>
</dbReference>
<reference evidence="3" key="1">
    <citation type="journal article" date="2019" name="Int. J. Syst. Evol. Microbiol.">
        <title>The Global Catalogue of Microorganisms (GCM) 10K type strain sequencing project: providing services to taxonomists for standard genome sequencing and annotation.</title>
        <authorList>
            <consortium name="The Broad Institute Genomics Platform"/>
            <consortium name="The Broad Institute Genome Sequencing Center for Infectious Disease"/>
            <person name="Wu L."/>
            <person name="Ma J."/>
        </authorList>
    </citation>
    <scope>NUCLEOTIDE SEQUENCE [LARGE SCALE GENOMIC DNA]</scope>
    <source>
        <strain evidence="3">JCM 16904</strain>
    </source>
</reference>
<evidence type="ECO:0000313" key="2">
    <source>
        <dbReference type="EMBL" id="GAA3703277.1"/>
    </source>
</evidence>
<feature type="region of interest" description="Disordered" evidence="1">
    <location>
        <begin position="35"/>
        <end position="64"/>
    </location>
</feature>
<sequence>MLAGGVLIKAVGSGIVFTNVPFLNCGERLIRAARSGPDISGRTPSSAGTSRKAHPAAASAAPPARIRRAVRFPAIAHSPLKGHCWKVTAGRSLLEGHCWKVSASCPTGQGSPEFLFYDISR</sequence>
<feature type="compositionally biased region" description="Low complexity" evidence="1">
    <location>
        <begin position="55"/>
        <end position="64"/>
    </location>
</feature>
<protein>
    <submittedName>
        <fullName evidence="2">Uncharacterized protein</fullName>
    </submittedName>
</protein>
<evidence type="ECO:0000313" key="3">
    <source>
        <dbReference type="Proteomes" id="UP001500902"/>
    </source>
</evidence>
<dbReference type="EMBL" id="BAAAZP010000172">
    <property type="protein sequence ID" value="GAA3703277.1"/>
    <property type="molecule type" value="Genomic_DNA"/>
</dbReference>
<organism evidence="2 3">
    <name type="scientific">Nonomuraea antimicrobica</name>
    <dbReference type="NCBI Taxonomy" id="561173"/>
    <lineage>
        <taxon>Bacteria</taxon>
        <taxon>Bacillati</taxon>
        <taxon>Actinomycetota</taxon>
        <taxon>Actinomycetes</taxon>
        <taxon>Streptosporangiales</taxon>
        <taxon>Streptosporangiaceae</taxon>
        <taxon>Nonomuraea</taxon>
    </lineage>
</organism>
<gene>
    <name evidence="2" type="ORF">GCM10022224_081270</name>
</gene>